<accession>E8Z6J9</accession>
<organism evidence="1">
    <name type="scientific">Pfiesteria piscicida</name>
    <name type="common">Phantom dinoflagellate</name>
    <dbReference type="NCBI Taxonomy" id="71001"/>
    <lineage>
        <taxon>Eukaryota</taxon>
        <taxon>Sar</taxon>
        <taxon>Alveolata</taxon>
        <taxon>Dinophyceae</taxon>
        <taxon>Peridiniales</taxon>
        <taxon>Pfiesteriaceae</taxon>
        <taxon>Pfiesteria</taxon>
    </lineage>
</organism>
<reference evidence="1" key="2">
    <citation type="book" date="2010" name="PROCEEDINGS OF 13TH INTERNATIONAL CONFERENCE ON HARMFUL ALGAE" publisher="International Society For The Study of Harmful Algae" city="Hong Kong, China">
        <title>Dinoflagellate meta-transcriptomics enabled by spliced leader.</title>
        <editorList>
            <person name="Unknown A."/>
        </editorList>
        <authorList>
            <person name="Lin S."/>
            <person name="Zhang H."/>
        </authorList>
    </citation>
    <scope>NUCLEOTIDE SEQUENCE</scope>
    <source>
        <strain evidence="1">CCMP1831</strain>
    </source>
</reference>
<dbReference type="EMBL" id="FJ600028">
    <property type="protein sequence ID" value="ACU45079.1"/>
    <property type="molecule type" value="mRNA"/>
</dbReference>
<protein>
    <submittedName>
        <fullName evidence="1">Uncharacterized protein</fullName>
    </submittedName>
</protein>
<reference evidence="1" key="1">
    <citation type="submission" date="2008-12" db="EMBL/GenBank/DDBJ databases">
        <authorList>
            <person name="Zhang H."/>
            <person name="Lin S."/>
        </authorList>
    </citation>
    <scope>NUCLEOTIDE SEQUENCE</scope>
    <source>
        <strain evidence="1">CCMP1831</strain>
    </source>
</reference>
<feature type="non-terminal residue" evidence="1">
    <location>
        <position position="1"/>
    </location>
</feature>
<dbReference type="AlphaFoldDB" id="E8Z6J9"/>
<proteinExistence type="evidence at transcript level"/>
<sequence length="75" mass="8748">RNILLIVIAFGRRKDFNNKEVLSFQERLYLDECNLLPLQEIDTRSNLLWIESKGNGNYCCACGRDSDQRSVEKKP</sequence>
<evidence type="ECO:0000313" key="1">
    <source>
        <dbReference type="EMBL" id="ACU45079.1"/>
    </source>
</evidence>
<name>E8Z6J9_PFIPI</name>